<dbReference type="RefSeq" id="WP_161430230.1">
    <property type="nucleotide sequence ID" value="NZ_WUTT01000001.1"/>
</dbReference>
<evidence type="ECO:0000313" key="2">
    <source>
        <dbReference type="EMBL" id="NAW33219.1"/>
    </source>
</evidence>
<dbReference type="PANTHER" id="PTHR37812:SF1">
    <property type="entry name" value="MU-LIKE PROPHAGE FLUMU PROTEIN C"/>
    <property type="match status" value="1"/>
</dbReference>
<dbReference type="Pfam" id="PF08765">
    <property type="entry name" value="Mor"/>
    <property type="match status" value="1"/>
</dbReference>
<evidence type="ECO:0000259" key="1">
    <source>
        <dbReference type="Pfam" id="PF08765"/>
    </source>
</evidence>
<dbReference type="Gene3D" id="1.10.10.60">
    <property type="entry name" value="Homeodomain-like"/>
    <property type="match status" value="1"/>
</dbReference>
<dbReference type="Proteomes" id="UP000487929">
    <property type="component" value="Unassembled WGS sequence"/>
</dbReference>
<dbReference type="AlphaFoldDB" id="A0A7X4W2N4"/>
<reference evidence="2 3" key="1">
    <citation type="submission" date="2019-12" db="EMBL/GenBank/DDBJ databases">
        <title>Draft genome sequencing of Halomonas alimentaria DSM 15356.</title>
        <authorList>
            <person name="Pandiyan K."/>
            <person name="Kushwaha P."/>
            <person name="Gowdham M."/>
            <person name="Chakdar H."/>
            <person name="Singh A."/>
            <person name="Kumar M."/>
            <person name="Saxena A.K."/>
        </authorList>
    </citation>
    <scope>NUCLEOTIDE SEQUENCE [LARGE SCALE GENOMIC DNA]</scope>
    <source>
        <strain evidence="2 3">DSM 15356</strain>
    </source>
</reference>
<protein>
    <submittedName>
        <fullName evidence="2">Transcriptional regulator</fullName>
    </submittedName>
</protein>
<keyword evidence="3" id="KW-1185">Reference proteome</keyword>
<proteinExistence type="predicted"/>
<dbReference type="InterPro" id="IPR052411">
    <property type="entry name" value="c-mor_Regulatory_Protein"/>
</dbReference>
<dbReference type="OrthoDB" id="6387485at2"/>
<sequence>MSDDNLDLGFAIPEDALERLEDPELLKKWPQGLTDMIMVIEAAMVRRGACREQARRVAFVAVRALSQFAGGRSFYIPKGEALDRALRDRELWERFDGSNVSELAAWAHLTEVQVYAILAEQRKLARRRVQPELFEHQG</sequence>
<gene>
    <name evidence="2" type="ORF">GRB96_02120</name>
</gene>
<comment type="caution">
    <text evidence="2">The sequence shown here is derived from an EMBL/GenBank/DDBJ whole genome shotgun (WGS) entry which is preliminary data.</text>
</comment>
<accession>A0A7X4W2N4</accession>
<feature type="domain" description="Mor transcription activator" evidence="1">
    <location>
        <begin position="27"/>
        <end position="133"/>
    </location>
</feature>
<dbReference type="SUPFAM" id="SSF46689">
    <property type="entry name" value="Homeodomain-like"/>
    <property type="match status" value="1"/>
</dbReference>
<dbReference type="InterPro" id="IPR014875">
    <property type="entry name" value="Mor_transcription_activator"/>
</dbReference>
<dbReference type="PANTHER" id="PTHR37812">
    <property type="entry name" value="MU-LIKE PROPHAGE FLUMU PROTEIN C"/>
    <property type="match status" value="1"/>
</dbReference>
<evidence type="ECO:0000313" key="3">
    <source>
        <dbReference type="Proteomes" id="UP000487929"/>
    </source>
</evidence>
<organism evidence="2 3">
    <name type="scientific">Halomonas alimentaria</name>
    <dbReference type="NCBI Taxonomy" id="147248"/>
    <lineage>
        <taxon>Bacteria</taxon>
        <taxon>Pseudomonadati</taxon>
        <taxon>Pseudomonadota</taxon>
        <taxon>Gammaproteobacteria</taxon>
        <taxon>Oceanospirillales</taxon>
        <taxon>Halomonadaceae</taxon>
        <taxon>Halomonas</taxon>
    </lineage>
</organism>
<name>A0A7X4W2N4_9GAMM</name>
<dbReference type="EMBL" id="WUTT01000001">
    <property type="protein sequence ID" value="NAW33219.1"/>
    <property type="molecule type" value="Genomic_DNA"/>
</dbReference>
<dbReference type="InterPro" id="IPR009057">
    <property type="entry name" value="Homeodomain-like_sf"/>
</dbReference>